<reference evidence="1 2" key="1">
    <citation type="journal article" date="2009" name="PLoS Genet.">
        <title>Genomic analysis of the basal lineage fungus Rhizopus oryzae reveals a whole-genome duplication.</title>
        <authorList>
            <person name="Ma L.-J."/>
            <person name="Ibrahim A.S."/>
            <person name="Skory C."/>
            <person name="Grabherr M.G."/>
            <person name="Burger G."/>
            <person name="Butler M."/>
            <person name="Elias M."/>
            <person name="Idnurm A."/>
            <person name="Lang B.F."/>
            <person name="Sone T."/>
            <person name="Abe A."/>
            <person name="Calvo S.E."/>
            <person name="Corrochano L.M."/>
            <person name="Engels R."/>
            <person name="Fu J."/>
            <person name="Hansberg W."/>
            <person name="Kim J.-M."/>
            <person name="Kodira C.D."/>
            <person name="Koehrsen M.J."/>
            <person name="Liu B."/>
            <person name="Miranda-Saavedra D."/>
            <person name="O'Leary S."/>
            <person name="Ortiz-Castellanos L."/>
            <person name="Poulter R."/>
            <person name="Rodriguez-Romero J."/>
            <person name="Ruiz-Herrera J."/>
            <person name="Shen Y.-Q."/>
            <person name="Zeng Q."/>
            <person name="Galagan J."/>
            <person name="Birren B.W."/>
            <person name="Cuomo C.A."/>
            <person name="Wickes B.L."/>
        </authorList>
    </citation>
    <scope>NUCLEOTIDE SEQUENCE [LARGE SCALE GENOMIC DNA]</scope>
    <source>
        <strain evidence="2">RA 99-880 / ATCC MYA-4621 / FGSC 9543 / NRRL 43880</strain>
    </source>
</reference>
<organism evidence="1 2">
    <name type="scientific">Rhizopus delemar (strain RA 99-880 / ATCC MYA-4621 / FGSC 9543 / NRRL 43880)</name>
    <name type="common">Mucormycosis agent</name>
    <name type="synonym">Rhizopus arrhizus var. delemar</name>
    <dbReference type="NCBI Taxonomy" id="246409"/>
    <lineage>
        <taxon>Eukaryota</taxon>
        <taxon>Fungi</taxon>
        <taxon>Fungi incertae sedis</taxon>
        <taxon>Mucoromycota</taxon>
        <taxon>Mucoromycotina</taxon>
        <taxon>Mucoromycetes</taxon>
        <taxon>Mucorales</taxon>
        <taxon>Mucorineae</taxon>
        <taxon>Rhizopodaceae</taxon>
        <taxon>Rhizopus</taxon>
    </lineage>
</organism>
<accession>I1C485</accession>
<dbReference type="InParanoid" id="I1C485"/>
<dbReference type="OrthoDB" id="2277358at2759"/>
<dbReference type="eggNOG" id="ENOG502TAER">
    <property type="taxonomic scope" value="Eukaryota"/>
</dbReference>
<evidence type="ECO:0000313" key="2">
    <source>
        <dbReference type="Proteomes" id="UP000009138"/>
    </source>
</evidence>
<name>I1C485_RHIO9</name>
<dbReference type="EMBL" id="CH476736">
    <property type="protein sequence ID" value="EIE83265.1"/>
    <property type="molecule type" value="Genomic_DNA"/>
</dbReference>
<gene>
    <name evidence="1" type="ORF">RO3G_07970</name>
</gene>
<dbReference type="GeneID" id="93614941"/>
<dbReference type="VEuPathDB" id="FungiDB:RO3G_07970"/>
<dbReference type="RefSeq" id="XP_067518661.1">
    <property type="nucleotide sequence ID" value="XM_067662560.1"/>
</dbReference>
<evidence type="ECO:0000313" key="1">
    <source>
        <dbReference type="EMBL" id="EIE83265.1"/>
    </source>
</evidence>
<protein>
    <submittedName>
        <fullName evidence="1">Uncharacterized protein</fullName>
    </submittedName>
</protein>
<keyword evidence="2" id="KW-1185">Reference proteome</keyword>
<dbReference type="Proteomes" id="UP000009138">
    <property type="component" value="Unassembled WGS sequence"/>
</dbReference>
<proteinExistence type="predicted"/>
<sequence>MFNTYKKQMFKDREDYTVNEQFCSYIDLVLESETLPAFKSNIKNVPAVSGENKLPPQQVDFLEELFVAVLTLYKRKIQLTHSEAVFNKFLVEPFLQAVSNLINEDECAWLDAGFFPGEEHLLSMTKQLKQNGQFKDARFCPKADGMCFKKSKFFFVHAADDKVKLWSLCYHENVFHLWREDVLTIKPEFKDKEEFLKQAIPFYWSFKCQLEKLMKAIKDLQESHEKNLKQARNSALPPPLVSKLVSSSIIRLTEKEYCKGTASFVPFYSSEHG</sequence>
<dbReference type="OMA" id="INDTHDD"/>
<dbReference type="AlphaFoldDB" id="I1C485"/>